<dbReference type="STRING" id="47311.MBCUT_07650"/>
<sequence>MVSDDENRNKIEALMNETLDKYPSVDGLEDVLDSVRCLLDSDYYRDLGKHNHKVSEFYRDNFPILMISDDIAEDIPQIGHSKRNLYDPNIFLLFLPRRFGKDITLIDYSQLIKLVFLILSFRGDDCSHVSVFSLANRVMVLLSDFDKDFAFDGPDNEFFSKLNNLKWDKGAKNLLKMIIEIFYRKDKILFSSFFEMFVGSLVGPSEGSLFLLSGCCALKGGREIMIFEDVICAFKTYLKLMSFD</sequence>
<evidence type="ECO:0000313" key="2">
    <source>
        <dbReference type="Proteomes" id="UP000077275"/>
    </source>
</evidence>
<dbReference type="AlphaFoldDB" id="A0A166EDC0"/>
<dbReference type="PATRIC" id="fig|47311.3.peg.847"/>
<dbReference type="EMBL" id="LWMW01000090">
    <property type="protein sequence ID" value="KZX16531.1"/>
    <property type="molecule type" value="Genomic_DNA"/>
</dbReference>
<reference evidence="1 2" key="1">
    <citation type="submission" date="2016-04" db="EMBL/GenBank/DDBJ databases">
        <title>Genome sequence of Methanobrevibacter cuticularis DSM 11139.</title>
        <authorList>
            <person name="Poehlein A."/>
            <person name="Seedorf H."/>
            <person name="Daniel R."/>
        </authorList>
    </citation>
    <scope>NUCLEOTIDE SEQUENCE [LARGE SCALE GENOMIC DNA]</scope>
    <source>
        <strain evidence="1 2">DSM 11139</strain>
    </source>
</reference>
<dbReference type="Proteomes" id="UP000077275">
    <property type="component" value="Unassembled WGS sequence"/>
</dbReference>
<gene>
    <name evidence="1" type="ORF">MBCUT_07650</name>
</gene>
<evidence type="ECO:0000313" key="1">
    <source>
        <dbReference type="EMBL" id="KZX16531.1"/>
    </source>
</evidence>
<proteinExistence type="predicted"/>
<keyword evidence="2" id="KW-1185">Reference proteome</keyword>
<protein>
    <submittedName>
        <fullName evidence="1">Uncharacterized protein</fullName>
    </submittedName>
</protein>
<name>A0A166EDC0_9EURY</name>
<organism evidence="1 2">
    <name type="scientific">Methanobrevibacter cuticularis</name>
    <dbReference type="NCBI Taxonomy" id="47311"/>
    <lineage>
        <taxon>Archaea</taxon>
        <taxon>Methanobacteriati</taxon>
        <taxon>Methanobacteriota</taxon>
        <taxon>Methanomada group</taxon>
        <taxon>Methanobacteria</taxon>
        <taxon>Methanobacteriales</taxon>
        <taxon>Methanobacteriaceae</taxon>
        <taxon>Methanobrevibacter</taxon>
    </lineage>
</organism>
<comment type="caution">
    <text evidence="1">The sequence shown here is derived from an EMBL/GenBank/DDBJ whole genome shotgun (WGS) entry which is preliminary data.</text>
</comment>
<accession>A0A166EDC0</accession>